<dbReference type="HOGENOM" id="CLU_1052189_0_0_2"/>
<dbReference type="Proteomes" id="UP000006818">
    <property type="component" value="Chromosome"/>
</dbReference>
<evidence type="ECO:0000313" key="1">
    <source>
        <dbReference type="EMBL" id="ACP48892.1"/>
    </source>
</evidence>
<reference evidence="1 2" key="1">
    <citation type="journal article" date="2009" name="Proc. Natl. Acad. Sci. U.S.A.">
        <title>Biogeography of the Sulfolobus islandicus pan-genome.</title>
        <authorList>
            <person name="Reno M.L."/>
            <person name="Held N.L."/>
            <person name="Fields C.J."/>
            <person name="Burke P.V."/>
            <person name="Whitaker R.J."/>
        </authorList>
    </citation>
    <scope>NUCLEOTIDE SEQUENCE [LARGE SCALE GENOMIC DNA]</scope>
    <source>
        <strain evidence="2">Y.N.15.51 / Yellowstone #2</strain>
    </source>
</reference>
<dbReference type="EMBL" id="CP001404">
    <property type="protein sequence ID" value="ACP48892.1"/>
    <property type="molecule type" value="Genomic_DNA"/>
</dbReference>
<name>C3NID2_SACI1</name>
<organism evidence="1 2">
    <name type="scientific">Saccharolobus islandicus (strain Y.N.15.51 / Yellowstone #2)</name>
    <name type="common">Sulfolobus islandicus</name>
    <dbReference type="NCBI Taxonomy" id="419942"/>
    <lineage>
        <taxon>Archaea</taxon>
        <taxon>Thermoproteota</taxon>
        <taxon>Thermoprotei</taxon>
        <taxon>Sulfolobales</taxon>
        <taxon>Sulfolobaceae</taxon>
        <taxon>Saccharolobus</taxon>
    </lineage>
</organism>
<protein>
    <submittedName>
        <fullName evidence="1">Uncharacterized protein</fullName>
    </submittedName>
</protein>
<dbReference type="AlphaFoldDB" id="C3NID2"/>
<proteinExistence type="predicted"/>
<evidence type="ECO:0000313" key="2">
    <source>
        <dbReference type="Proteomes" id="UP000006818"/>
    </source>
</evidence>
<sequence>MARAKCWHCCWNFRSKKDLCEANDNVKKALQNSLNGIMGYKYSIIIMPKCLYDEFKLIIGGKAKVIQEDLSREVISTLAYLSSGFQINLKTYDALANVREPYENLLIEARSWLDNNYICKDVEGEKESDLHRNLKAVAIKHLIEIEKIKVDEIHVEEYIDDLKPDILTPNLVVDAKTSIGIEPNDELSDLKKYSKLSNRIWAVMKPIAVLLDLDRIIGRINEAAKQGIEMKVMIPVKDDKYGSKLISLENFIKEGRNYYSQQTT</sequence>
<dbReference type="KEGG" id="sin:YN1551_3265"/>
<gene>
    <name evidence="1" type="ordered locus">YN1551_3265</name>
</gene>
<accession>C3NID2</accession>